<evidence type="ECO:0000313" key="2">
    <source>
        <dbReference type="EMBL" id="VDM77594.1"/>
    </source>
</evidence>
<reference evidence="2 3" key="1">
    <citation type="submission" date="2018-11" db="EMBL/GenBank/DDBJ databases">
        <authorList>
            <consortium name="Pathogen Informatics"/>
        </authorList>
    </citation>
    <scope>NUCLEOTIDE SEQUENCE [LARGE SCALE GENOMIC DNA]</scope>
</reference>
<evidence type="ECO:0000259" key="1">
    <source>
        <dbReference type="PROSITE" id="PS50801"/>
    </source>
</evidence>
<dbReference type="PROSITE" id="PS50801">
    <property type="entry name" value="STAS"/>
    <property type="match status" value="1"/>
</dbReference>
<gene>
    <name evidence="2" type="ORF">SVUK_LOCUS12592</name>
</gene>
<sequence length="68" mass="7466">MAYCDYMAATAFNEIAKDFKDKGGILYLVGANASLRLALEASGFFKKVEKENLFPTLKDALAIASRNE</sequence>
<dbReference type="InterPro" id="IPR036513">
    <property type="entry name" value="STAS_dom_sf"/>
</dbReference>
<organism evidence="2 3">
    <name type="scientific">Strongylus vulgaris</name>
    <name type="common">Blood worm</name>
    <dbReference type="NCBI Taxonomy" id="40348"/>
    <lineage>
        <taxon>Eukaryota</taxon>
        <taxon>Metazoa</taxon>
        <taxon>Ecdysozoa</taxon>
        <taxon>Nematoda</taxon>
        <taxon>Chromadorea</taxon>
        <taxon>Rhabditida</taxon>
        <taxon>Rhabditina</taxon>
        <taxon>Rhabditomorpha</taxon>
        <taxon>Strongyloidea</taxon>
        <taxon>Strongylidae</taxon>
        <taxon>Strongylus</taxon>
    </lineage>
</organism>
<dbReference type="InterPro" id="IPR002645">
    <property type="entry name" value="STAS_dom"/>
</dbReference>
<dbReference type="CDD" id="cd07042">
    <property type="entry name" value="STAS_SulP_like_sulfate_transporter"/>
    <property type="match status" value="1"/>
</dbReference>
<accession>A0A3P7JH76</accession>
<name>A0A3P7JH76_STRVU</name>
<dbReference type="Pfam" id="PF01740">
    <property type="entry name" value="STAS"/>
    <property type="match status" value="1"/>
</dbReference>
<proteinExistence type="predicted"/>
<dbReference type="EMBL" id="UYYB01099618">
    <property type="protein sequence ID" value="VDM77594.1"/>
    <property type="molecule type" value="Genomic_DNA"/>
</dbReference>
<dbReference type="OrthoDB" id="5809261at2759"/>
<dbReference type="SUPFAM" id="SSF52091">
    <property type="entry name" value="SpoIIaa-like"/>
    <property type="match status" value="1"/>
</dbReference>
<evidence type="ECO:0000313" key="3">
    <source>
        <dbReference type="Proteomes" id="UP000270094"/>
    </source>
</evidence>
<dbReference type="Gene3D" id="3.30.750.24">
    <property type="entry name" value="STAS domain"/>
    <property type="match status" value="1"/>
</dbReference>
<feature type="domain" description="STAS" evidence="1">
    <location>
        <begin position="1"/>
        <end position="64"/>
    </location>
</feature>
<dbReference type="Proteomes" id="UP000270094">
    <property type="component" value="Unassembled WGS sequence"/>
</dbReference>
<keyword evidence="3" id="KW-1185">Reference proteome</keyword>
<dbReference type="AlphaFoldDB" id="A0A3P7JH76"/>
<protein>
    <recommendedName>
        <fullName evidence="1">STAS domain-containing protein</fullName>
    </recommendedName>
</protein>